<feature type="domain" description="Cytochrome c" evidence="6">
    <location>
        <begin position="25"/>
        <end position="114"/>
    </location>
</feature>
<keyword evidence="1 4" id="KW-0349">Heme</keyword>
<feature type="signal peptide" evidence="5">
    <location>
        <begin position="1"/>
        <end position="20"/>
    </location>
</feature>
<dbReference type="PROSITE" id="PS51007">
    <property type="entry name" value="CYTC"/>
    <property type="match status" value="1"/>
</dbReference>
<comment type="caution">
    <text evidence="7">The sequence shown here is derived from an EMBL/GenBank/DDBJ whole genome shotgun (WGS) entry which is preliminary data.</text>
</comment>
<evidence type="ECO:0000313" key="8">
    <source>
        <dbReference type="Proteomes" id="UP001501844"/>
    </source>
</evidence>
<gene>
    <name evidence="7" type="ORF">GCM10023183_14830</name>
</gene>
<evidence type="ECO:0000256" key="2">
    <source>
        <dbReference type="ARBA" id="ARBA00022723"/>
    </source>
</evidence>
<organism evidence="7 8">
    <name type="scientific">Nibribacter koreensis</name>
    <dbReference type="NCBI Taxonomy" id="1084519"/>
    <lineage>
        <taxon>Bacteria</taxon>
        <taxon>Pseudomonadati</taxon>
        <taxon>Bacteroidota</taxon>
        <taxon>Cytophagia</taxon>
        <taxon>Cytophagales</taxon>
        <taxon>Hymenobacteraceae</taxon>
        <taxon>Nibribacter</taxon>
    </lineage>
</organism>
<keyword evidence="5" id="KW-0732">Signal</keyword>
<evidence type="ECO:0000256" key="3">
    <source>
        <dbReference type="ARBA" id="ARBA00023004"/>
    </source>
</evidence>
<dbReference type="InterPro" id="IPR036909">
    <property type="entry name" value="Cyt_c-like_dom_sf"/>
</dbReference>
<evidence type="ECO:0000313" key="7">
    <source>
        <dbReference type="EMBL" id="GAA4302818.1"/>
    </source>
</evidence>
<accession>A0ABP8FFR0</accession>
<dbReference type="SUPFAM" id="SSF46626">
    <property type="entry name" value="Cytochrome c"/>
    <property type="match status" value="1"/>
</dbReference>
<dbReference type="EMBL" id="BAABGX010000002">
    <property type="protein sequence ID" value="GAA4302818.1"/>
    <property type="molecule type" value="Genomic_DNA"/>
</dbReference>
<evidence type="ECO:0000256" key="5">
    <source>
        <dbReference type="SAM" id="SignalP"/>
    </source>
</evidence>
<dbReference type="Proteomes" id="UP001501844">
    <property type="component" value="Unassembled WGS sequence"/>
</dbReference>
<sequence>MFLTRALIVLCSLGLGAVLAGCFTERGKEGKLLYGRHCANCHLDNGEGLRGVIPPLAGADYLDKHREELACLIRNGINGPIQVNGRMYNQAMPGNRGLTEADITNILNYLHSEFKNPATRMSLDEVKAQLQQCP</sequence>
<keyword evidence="2 4" id="KW-0479">Metal-binding</keyword>
<keyword evidence="8" id="KW-1185">Reference proteome</keyword>
<dbReference type="PANTHER" id="PTHR35008:SF4">
    <property type="entry name" value="BLL4482 PROTEIN"/>
    <property type="match status" value="1"/>
</dbReference>
<evidence type="ECO:0000256" key="4">
    <source>
        <dbReference type="PROSITE-ProRule" id="PRU00433"/>
    </source>
</evidence>
<dbReference type="Pfam" id="PF00034">
    <property type="entry name" value="Cytochrom_C"/>
    <property type="match status" value="1"/>
</dbReference>
<dbReference type="RefSeq" id="WP_345164245.1">
    <property type="nucleotide sequence ID" value="NZ_BAABGX010000002.1"/>
</dbReference>
<dbReference type="Gene3D" id="1.10.760.10">
    <property type="entry name" value="Cytochrome c-like domain"/>
    <property type="match status" value="1"/>
</dbReference>
<dbReference type="PROSITE" id="PS51257">
    <property type="entry name" value="PROKAR_LIPOPROTEIN"/>
    <property type="match status" value="1"/>
</dbReference>
<proteinExistence type="predicted"/>
<name>A0ABP8FFR0_9BACT</name>
<dbReference type="PANTHER" id="PTHR35008">
    <property type="entry name" value="BLL4482 PROTEIN-RELATED"/>
    <property type="match status" value="1"/>
</dbReference>
<dbReference type="InterPro" id="IPR009056">
    <property type="entry name" value="Cyt_c-like_dom"/>
</dbReference>
<protein>
    <recommendedName>
        <fullName evidence="6">Cytochrome c domain-containing protein</fullName>
    </recommendedName>
</protein>
<keyword evidence="3 4" id="KW-0408">Iron</keyword>
<evidence type="ECO:0000256" key="1">
    <source>
        <dbReference type="ARBA" id="ARBA00022617"/>
    </source>
</evidence>
<evidence type="ECO:0000259" key="6">
    <source>
        <dbReference type="PROSITE" id="PS51007"/>
    </source>
</evidence>
<feature type="chain" id="PRO_5046611463" description="Cytochrome c domain-containing protein" evidence="5">
    <location>
        <begin position="21"/>
        <end position="134"/>
    </location>
</feature>
<reference evidence="8" key="1">
    <citation type="journal article" date="2019" name="Int. J. Syst. Evol. Microbiol.">
        <title>The Global Catalogue of Microorganisms (GCM) 10K type strain sequencing project: providing services to taxonomists for standard genome sequencing and annotation.</title>
        <authorList>
            <consortium name="The Broad Institute Genomics Platform"/>
            <consortium name="The Broad Institute Genome Sequencing Center for Infectious Disease"/>
            <person name="Wu L."/>
            <person name="Ma J."/>
        </authorList>
    </citation>
    <scope>NUCLEOTIDE SEQUENCE [LARGE SCALE GENOMIC DNA]</scope>
    <source>
        <strain evidence="8">JCM 17917</strain>
    </source>
</reference>
<dbReference type="InterPro" id="IPR051459">
    <property type="entry name" value="Cytochrome_c-type_DH"/>
</dbReference>